<dbReference type="OrthoDB" id="9769030at2"/>
<dbReference type="InterPro" id="IPR019734">
    <property type="entry name" value="TPR_rpt"/>
</dbReference>
<dbReference type="EMBL" id="PZHR01001279">
    <property type="protein sequence ID" value="PTK34097.1"/>
    <property type="molecule type" value="Genomic_DNA"/>
</dbReference>
<name>A0A2T4RXJ1_9STAP</name>
<dbReference type="SMART" id="SM00028">
    <property type="entry name" value="TPR"/>
    <property type="match status" value="1"/>
</dbReference>
<comment type="caution">
    <text evidence="2">The sequence shown here is derived from an EMBL/GenBank/DDBJ whole genome shotgun (WGS) entry which is preliminary data.</text>
</comment>
<organism evidence="2 3">
    <name type="scientific">Staphylococcus nepalensis</name>
    <dbReference type="NCBI Taxonomy" id="214473"/>
    <lineage>
        <taxon>Bacteria</taxon>
        <taxon>Bacillati</taxon>
        <taxon>Bacillota</taxon>
        <taxon>Bacilli</taxon>
        <taxon>Bacillales</taxon>
        <taxon>Staphylococcaceae</taxon>
        <taxon>Staphylococcus</taxon>
    </lineage>
</organism>
<dbReference type="Gene3D" id="1.25.40.10">
    <property type="entry name" value="Tetratricopeptide repeat domain"/>
    <property type="match status" value="1"/>
</dbReference>
<evidence type="ECO:0000313" key="2">
    <source>
        <dbReference type="EMBL" id="PTK34097.1"/>
    </source>
</evidence>
<protein>
    <submittedName>
        <fullName evidence="2">Uncharacterized protein</fullName>
    </submittedName>
</protein>
<evidence type="ECO:0000313" key="3">
    <source>
        <dbReference type="Proteomes" id="UP000240400"/>
    </source>
</evidence>
<evidence type="ECO:0000256" key="1">
    <source>
        <dbReference type="PROSITE-ProRule" id="PRU00339"/>
    </source>
</evidence>
<dbReference type="Pfam" id="PF13414">
    <property type="entry name" value="TPR_11"/>
    <property type="match status" value="1"/>
</dbReference>
<keyword evidence="1" id="KW-0802">TPR repeat</keyword>
<sequence length="78" mass="8932">MKQEEIYQLIKEGLFESALKALFENIDAHPEDIENYINSGILLAEAGEIEKAEKFFQKALTIDPNNGAIYYNLANVYY</sequence>
<feature type="non-terminal residue" evidence="2">
    <location>
        <position position="78"/>
    </location>
</feature>
<dbReference type="RefSeq" id="WP_142402222.1">
    <property type="nucleotide sequence ID" value="NZ_PZHR01001279.1"/>
</dbReference>
<dbReference type="PROSITE" id="PS50005">
    <property type="entry name" value="TPR"/>
    <property type="match status" value="1"/>
</dbReference>
<accession>A0A2T4RXJ1</accession>
<feature type="repeat" description="TPR" evidence="1">
    <location>
        <begin position="33"/>
        <end position="66"/>
    </location>
</feature>
<dbReference type="AlphaFoldDB" id="A0A2T4RXJ1"/>
<dbReference type="PROSITE" id="PS50293">
    <property type="entry name" value="TPR_REGION"/>
    <property type="match status" value="1"/>
</dbReference>
<dbReference type="InterPro" id="IPR011990">
    <property type="entry name" value="TPR-like_helical_dom_sf"/>
</dbReference>
<reference evidence="2 3" key="1">
    <citation type="journal article" date="2016" name="Front. Microbiol.">
        <title>Comprehensive Phylogenetic Analysis of Bovine Non-aureus Staphylococci Species Based on Whole-Genome Sequencing.</title>
        <authorList>
            <person name="Naushad S."/>
            <person name="Barkema H.W."/>
            <person name="Luby C."/>
            <person name="Condas L.A."/>
            <person name="Nobrega D.B."/>
            <person name="Carson D.A."/>
            <person name="De Buck J."/>
        </authorList>
    </citation>
    <scope>NUCLEOTIDE SEQUENCE [LARGE SCALE GENOMIC DNA]</scope>
    <source>
        <strain evidence="2 3">SNUC 4337</strain>
    </source>
</reference>
<dbReference type="SUPFAM" id="SSF48452">
    <property type="entry name" value="TPR-like"/>
    <property type="match status" value="1"/>
</dbReference>
<dbReference type="Proteomes" id="UP000240400">
    <property type="component" value="Unassembled WGS sequence"/>
</dbReference>
<gene>
    <name evidence="2" type="ORF">BUZ61_19975</name>
</gene>
<proteinExistence type="predicted"/>